<evidence type="ECO:0000313" key="8">
    <source>
        <dbReference type="Proteomes" id="UP001627154"/>
    </source>
</evidence>
<keyword evidence="2" id="KW-0677">Repeat</keyword>
<evidence type="ECO:0000256" key="5">
    <source>
        <dbReference type="PROSITE-ProRule" id="PRU00042"/>
    </source>
</evidence>
<dbReference type="PROSITE" id="PS50157">
    <property type="entry name" value="ZINC_FINGER_C2H2_2"/>
    <property type="match status" value="1"/>
</dbReference>
<name>A0ABD2WVE0_9HYME</name>
<sequence>MDSLYEHVTIKAEPVDSYENTHYENVVVKEEPDVKNETLPDDEFTYSSTYNRTIIKEEVDLDADEPIEESNEEDYDYEIYEIYEFEEEDDMEIEILTSPSESGEKSLDVRYYSQEELVAESLQKKKKEPKNLEKVQKILSKSKVNAALAKQDKKGLYMCNQCDFKRPKEAAIYRHEITKHTPERDENDLMTCKICGRKYAKIQKIINHLYGCNRTQLLFACRICPMTSNRRHRLIQHYNRVHKAVGSEVLEQILSKLRLNRNKLIKNGDMKYVDIEALPKHEENVSNFMWKYCQNCDKLYERGAANLLIKCEVCDTTFIFKCKLCDKIMQDRCNAYRHVKEEISIAVYKCAHCDYSSERRATLRNHISSKHPVFGSNESYKCGQCGKIRIGEQSYKYHLKVCMRRFECIYCSFSTNIRKQLRIHLLRHADYFTGPNSNKEFYNVD</sequence>
<gene>
    <name evidence="7" type="ORF">TKK_009444</name>
</gene>
<keyword evidence="4" id="KW-0862">Zinc</keyword>
<evidence type="ECO:0000256" key="2">
    <source>
        <dbReference type="ARBA" id="ARBA00022737"/>
    </source>
</evidence>
<dbReference type="InterPro" id="IPR050688">
    <property type="entry name" value="Zinc_finger/UBP_domain"/>
</dbReference>
<dbReference type="SMART" id="SM00355">
    <property type="entry name" value="ZnF_C2H2"/>
    <property type="match status" value="6"/>
</dbReference>
<dbReference type="GO" id="GO:0008270">
    <property type="term" value="F:zinc ion binding"/>
    <property type="evidence" value="ECO:0007669"/>
    <property type="project" value="UniProtKB-KW"/>
</dbReference>
<accession>A0ABD2WVE0</accession>
<dbReference type="EMBL" id="JBJJXI010000070">
    <property type="protein sequence ID" value="KAL3396554.1"/>
    <property type="molecule type" value="Genomic_DNA"/>
</dbReference>
<dbReference type="SUPFAM" id="SSF57667">
    <property type="entry name" value="beta-beta-alpha zinc fingers"/>
    <property type="match status" value="1"/>
</dbReference>
<evidence type="ECO:0000256" key="4">
    <source>
        <dbReference type="ARBA" id="ARBA00022833"/>
    </source>
</evidence>
<evidence type="ECO:0000256" key="3">
    <source>
        <dbReference type="ARBA" id="ARBA00022771"/>
    </source>
</evidence>
<protein>
    <recommendedName>
        <fullName evidence="6">C2H2-type domain-containing protein</fullName>
    </recommendedName>
</protein>
<dbReference type="Proteomes" id="UP001627154">
    <property type="component" value="Unassembled WGS sequence"/>
</dbReference>
<dbReference type="InterPro" id="IPR036236">
    <property type="entry name" value="Znf_C2H2_sf"/>
</dbReference>
<dbReference type="Gene3D" id="3.30.160.60">
    <property type="entry name" value="Classic Zinc Finger"/>
    <property type="match status" value="2"/>
</dbReference>
<keyword evidence="3 5" id="KW-0863">Zinc-finger</keyword>
<dbReference type="PANTHER" id="PTHR24403">
    <property type="entry name" value="ZINC FINGER PROTEIN"/>
    <property type="match status" value="1"/>
</dbReference>
<reference evidence="7 8" key="1">
    <citation type="journal article" date="2024" name="bioRxiv">
        <title>A reference genome for Trichogramma kaykai: A tiny desert-dwelling parasitoid wasp with competing sex-ratio distorters.</title>
        <authorList>
            <person name="Culotta J."/>
            <person name="Lindsey A.R."/>
        </authorList>
    </citation>
    <scope>NUCLEOTIDE SEQUENCE [LARGE SCALE GENOMIC DNA]</scope>
    <source>
        <strain evidence="7 8">KSX58</strain>
    </source>
</reference>
<keyword evidence="8" id="KW-1185">Reference proteome</keyword>
<evidence type="ECO:0000313" key="7">
    <source>
        <dbReference type="EMBL" id="KAL3396554.1"/>
    </source>
</evidence>
<evidence type="ECO:0000259" key="6">
    <source>
        <dbReference type="PROSITE" id="PS50157"/>
    </source>
</evidence>
<evidence type="ECO:0000256" key="1">
    <source>
        <dbReference type="ARBA" id="ARBA00022723"/>
    </source>
</evidence>
<feature type="domain" description="C2H2-type" evidence="6">
    <location>
        <begin position="157"/>
        <end position="185"/>
    </location>
</feature>
<dbReference type="AlphaFoldDB" id="A0ABD2WVE0"/>
<dbReference type="PANTHER" id="PTHR24403:SF67">
    <property type="entry name" value="FI01116P-RELATED"/>
    <property type="match status" value="1"/>
</dbReference>
<comment type="caution">
    <text evidence="7">The sequence shown here is derived from an EMBL/GenBank/DDBJ whole genome shotgun (WGS) entry which is preliminary data.</text>
</comment>
<keyword evidence="1" id="KW-0479">Metal-binding</keyword>
<dbReference type="InterPro" id="IPR013087">
    <property type="entry name" value="Znf_C2H2_type"/>
</dbReference>
<proteinExistence type="predicted"/>
<organism evidence="7 8">
    <name type="scientific">Trichogramma kaykai</name>
    <dbReference type="NCBI Taxonomy" id="54128"/>
    <lineage>
        <taxon>Eukaryota</taxon>
        <taxon>Metazoa</taxon>
        <taxon>Ecdysozoa</taxon>
        <taxon>Arthropoda</taxon>
        <taxon>Hexapoda</taxon>
        <taxon>Insecta</taxon>
        <taxon>Pterygota</taxon>
        <taxon>Neoptera</taxon>
        <taxon>Endopterygota</taxon>
        <taxon>Hymenoptera</taxon>
        <taxon>Apocrita</taxon>
        <taxon>Proctotrupomorpha</taxon>
        <taxon>Chalcidoidea</taxon>
        <taxon>Trichogrammatidae</taxon>
        <taxon>Trichogramma</taxon>
    </lineage>
</organism>